<proteinExistence type="predicted"/>
<evidence type="ECO:0000313" key="2">
    <source>
        <dbReference type="EMBL" id="AOV61170.1"/>
    </source>
</evidence>
<dbReference type="RefSeq" id="YP_009321036.1">
    <property type="nucleotide sequence ID" value="NC_031903.1"/>
</dbReference>
<name>A0A1D8KR98_9CAUD</name>
<reference evidence="4 5" key="1">
    <citation type="journal article" date="2016" name="Virology">
        <title>The genomic content and context of auxiliary metabolic genes in marine cyanomyoviruses.</title>
        <authorList>
            <person name="Crummett L.T."/>
            <person name="Puxty R.J."/>
            <person name="Weihe C."/>
            <person name="Marston M.F."/>
            <person name="Martiny J.B."/>
        </authorList>
    </citation>
    <scope>NUCLEOTIDE SEQUENCE [LARGE SCALE GENOMIC DNA]</scope>
    <source>
        <strain evidence="1">0210CC35</strain>
        <strain evidence="2">0310NB44</strain>
        <strain evidence="3">1209TA19</strain>
    </source>
</reference>
<protein>
    <submittedName>
        <fullName evidence="2">Uncharacterized protein</fullName>
    </submittedName>
</protein>
<evidence type="ECO:0000313" key="6">
    <source>
        <dbReference type="Proteomes" id="UP000241975"/>
    </source>
</evidence>
<dbReference type="Proteomes" id="UP000241089">
    <property type="component" value="Segment"/>
</dbReference>
<dbReference type="Proteomes" id="UP000202158">
    <property type="component" value="Segment"/>
</dbReference>
<dbReference type="EMBL" id="KU686207">
    <property type="protein sequence ID" value="AOV60956.1"/>
    <property type="molecule type" value="Genomic_DNA"/>
</dbReference>
<evidence type="ECO:0000313" key="3">
    <source>
        <dbReference type="EMBL" id="AOV61384.1"/>
    </source>
</evidence>
<dbReference type="Proteomes" id="UP000241975">
    <property type="component" value="Segment"/>
</dbReference>
<evidence type="ECO:0000313" key="5">
    <source>
        <dbReference type="Proteomes" id="UP000241089"/>
    </source>
</evidence>
<evidence type="ECO:0000313" key="1">
    <source>
        <dbReference type="EMBL" id="AOV60956.1"/>
    </source>
</evidence>
<accession>A0A1D8KR98</accession>
<sequence>MDYKPYSPEWHRKRYLKEALDMYLDDYVSNEVIKNDIFDILLERSDSAYADWNKTEELTSMLESK</sequence>
<dbReference type="EMBL" id="KU686208">
    <property type="protein sequence ID" value="AOV61170.1"/>
    <property type="molecule type" value="Genomic_DNA"/>
</dbReference>
<dbReference type="OrthoDB" id="24239at10239"/>
<evidence type="ECO:0000313" key="4">
    <source>
        <dbReference type="Proteomes" id="UP000202158"/>
    </source>
</evidence>
<dbReference type="KEGG" id="vg:30306194"/>
<organism evidence="2 5">
    <name type="scientific">Synechococcus phage S-CAM22</name>
    <dbReference type="NCBI Taxonomy" id="1883365"/>
    <lineage>
        <taxon>Viruses</taxon>
        <taxon>Duplodnaviria</taxon>
        <taxon>Heunggongvirae</taxon>
        <taxon>Uroviricota</taxon>
        <taxon>Caudoviricetes</taxon>
        <taxon>Pantevenvirales</taxon>
        <taxon>Kyanoviridae</taxon>
        <taxon>Alisovirus</taxon>
        <taxon>Alisovirus socal22</taxon>
    </lineage>
</organism>
<gene>
    <name evidence="1" type="ORF">C350210_124</name>
    <name evidence="2" type="ORF">N440310_124</name>
    <name evidence="3" type="ORF">T191209_124</name>
</gene>
<dbReference type="EMBL" id="KU686209">
    <property type="protein sequence ID" value="AOV61384.1"/>
    <property type="molecule type" value="Genomic_DNA"/>
</dbReference>
<dbReference type="GeneID" id="30306194"/>
<keyword evidence="6" id="KW-1185">Reference proteome</keyword>